<feature type="coiled-coil region" evidence="1">
    <location>
        <begin position="799"/>
        <end position="891"/>
    </location>
</feature>
<dbReference type="InParanoid" id="A0A0P8XNQ0"/>
<name>A0A0P8XNQ0_DROAN</name>
<dbReference type="KEGG" id="dan:26514332"/>
<dbReference type="STRING" id="7217.A0A0P8XNQ0"/>
<feature type="coiled-coil region" evidence="1">
    <location>
        <begin position="590"/>
        <end position="741"/>
    </location>
</feature>
<feature type="compositionally biased region" description="Polar residues" evidence="2">
    <location>
        <begin position="85"/>
        <end position="124"/>
    </location>
</feature>
<feature type="region of interest" description="Disordered" evidence="2">
    <location>
        <begin position="1067"/>
        <end position="1086"/>
    </location>
</feature>
<accession>A0A0P8XNQ0</accession>
<evidence type="ECO:0000256" key="1">
    <source>
        <dbReference type="SAM" id="Coils"/>
    </source>
</evidence>
<evidence type="ECO:0000313" key="3">
    <source>
        <dbReference type="EMBL" id="KPU76237.1"/>
    </source>
</evidence>
<dbReference type="OrthoDB" id="7864779at2759"/>
<dbReference type="FunCoup" id="A0A0P8XNQ0">
    <property type="interactions" value="3"/>
</dbReference>
<dbReference type="Proteomes" id="UP000007801">
    <property type="component" value="Unassembled WGS sequence"/>
</dbReference>
<sequence>MMTRNMLKGKRSPSPLHKQHSILKERKKKVGKVKSKGSQDHTDSETILGNATAGLEEPSRSPAEGYIEAPLPFETAKKRDVVPPRSTNEASSAKSPNQRDGSPSIFESQGASKANRSNYSNPNKVSKKLNKFKDPKKLKGPPASPQPRELSDKIKKKSKHERNQKIPEFVGKENTYLNANLIKKRLGSPPPSNFFEKEKSDEILTREETPLKDRPGTPPPIGFFKMGRKNKQEKSGSQISKELKKLPETAVHPGPIFPKEANISTSAKIKKAKFLPLSSNSQINTKLPSRKLPETMKEPKKPTKRSGSPLPSWDVPKKRLKNIEREFVMPLEEKNEIQRSRRPDLLCLPDKLSASIKKFLKSFVTVHNASVADIKRFGKKVAHNAQKETIVSLHKNLQIDELTKQLNSMYSESEEYKKDLAKLQRDYEELQTNFSKANQQLLDEENHFHDQFNKLKNRFEQLTTDISSKNALHEREMKNMKEANRKLTSSLNNDKKTYEAKLSENQERIKQLLNQNDTISAELKSSALEMQNVMLQKENLEKEIREIKAELDANDRTCAELNICLARLGDEHNEALEKLHVELNSHKLHYVELEMMVDERNKQMEQVHNEINCLKTEAVEKDRAQMSLQVYINQLEVQREELIKSNENVSQQLEESKLKAVKEIKTIKETNEKIITELRSEVDRHKKAAADVLEAKEKVEKEGLLQISQIQSHLDKLEVECNELRDIKKSLEKEIEIKTKNWQDEEALQQQKFTELQDQYQIKVTELDAERQRIQELSVSLKGVVEQKDTLINDTLKKLRSVITEKKALTKEINTLNAEKQQISDNFSAAEKRFTDELKLKDQNLEGIKKSLENEIELKAKNWQEQEICLQKQFTELHDQYQNKVTEFEREIRLNISLKEVVEKKDKVINDNLEKLQVLISKNEVLTKDIKIISADKQKVINDFSAAEKRFAKELQSQENKFKNKIAELETGFEQKIAEWHKREQDKDSVIAELTFKINRIGSVCDQSVGKASILKPVLKPVHVLQLPQQIKPTQKPPGVKNEAIVRPSTTKRQPIRRKVIIEQHLSDFESENEEPTTSTNSKTVAFKRPRVAANVNLVEEDLFDSLKRAN</sequence>
<dbReference type="AlphaFoldDB" id="A0A0P8XNQ0"/>
<feature type="compositionally biased region" description="Basic and acidic residues" evidence="2">
    <location>
        <begin position="291"/>
        <end position="301"/>
    </location>
</feature>
<keyword evidence="1" id="KW-0175">Coiled coil</keyword>
<gene>
    <name evidence="3" type="primary">Dana\GF26923</name>
    <name evidence="3" type="ORF">GF26923</name>
</gene>
<feature type="compositionally biased region" description="Basic and acidic residues" evidence="2">
    <location>
        <begin position="195"/>
        <end position="215"/>
    </location>
</feature>
<evidence type="ECO:0000256" key="2">
    <source>
        <dbReference type="SAM" id="MobiDB-lite"/>
    </source>
</evidence>
<keyword evidence="4" id="KW-1185">Reference proteome</keyword>
<feature type="compositionally biased region" description="Basic residues" evidence="2">
    <location>
        <begin position="7"/>
        <end position="35"/>
    </location>
</feature>
<dbReference type="SMR" id="A0A0P8XNQ0"/>
<protein>
    <submittedName>
        <fullName evidence="3">Uncharacterized protein</fullName>
    </submittedName>
</protein>
<feature type="region of interest" description="Disordered" evidence="2">
    <location>
        <begin position="280"/>
        <end position="315"/>
    </location>
</feature>
<reference evidence="3 4" key="1">
    <citation type="journal article" date="2007" name="Nature">
        <title>Evolution of genes and genomes on the Drosophila phylogeny.</title>
        <authorList>
            <consortium name="Drosophila 12 Genomes Consortium"/>
            <person name="Clark A.G."/>
            <person name="Eisen M.B."/>
            <person name="Smith D.R."/>
            <person name="Bergman C.M."/>
            <person name="Oliver B."/>
            <person name="Markow T.A."/>
            <person name="Kaufman T.C."/>
            <person name="Kellis M."/>
            <person name="Gelbart W."/>
            <person name="Iyer V.N."/>
            <person name="Pollard D.A."/>
            <person name="Sackton T.B."/>
            <person name="Larracuente A.M."/>
            <person name="Singh N.D."/>
            <person name="Abad J.P."/>
            <person name="Abt D.N."/>
            <person name="Adryan B."/>
            <person name="Aguade M."/>
            <person name="Akashi H."/>
            <person name="Anderson W.W."/>
            <person name="Aquadro C.F."/>
            <person name="Ardell D.H."/>
            <person name="Arguello R."/>
            <person name="Artieri C.G."/>
            <person name="Barbash D.A."/>
            <person name="Barker D."/>
            <person name="Barsanti P."/>
            <person name="Batterham P."/>
            <person name="Batzoglou S."/>
            <person name="Begun D."/>
            <person name="Bhutkar A."/>
            <person name="Blanco E."/>
            <person name="Bosak S.A."/>
            <person name="Bradley R.K."/>
            <person name="Brand A.D."/>
            <person name="Brent M.R."/>
            <person name="Brooks A.N."/>
            <person name="Brown R.H."/>
            <person name="Butlin R.K."/>
            <person name="Caggese C."/>
            <person name="Calvi B.R."/>
            <person name="Bernardo de Carvalho A."/>
            <person name="Caspi A."/>
            <person name="Castrezana S."/>
            <person name="Celniker S.E."/>
            <person name="Chang J.L."/>
            <person name="Chapple C."/>
            <person name="Chatterji S."/>
            <person name="Chinwalla A."/>
            <person name="Civetta A."/>
            <person name="Clifton S.W."/>
            <person name="Comeron J.M."/>
            <person name="Costello J.C."/>
            <person name="Coyne J.A."/>
            <person name="Daub J."/>
            <person name="David R.G."/>
            <person name="Delcher A.L."/>
            <person name="Delehaunty K."/>
            <person name="Do C.B."/>
            <person name="Ebling H."/>
            <person name="Edwards K."/>
            <person name="Eickbush T."/>
            <person name="Evans J.D."/>
            <person name="Filipski A."/>
            <person name="Findeiss S."/>
            <person name="Freyhult E."/>
            <person name="Fulton L."/>
            <person name="Fulton R."/>
            <person name="Garcia A.C."/>
            <person name="Gardiner A."/>
            <person name="Garfield D.A."/>
            <person name="Garvin B.E."/>
            <person name="Gibson G."/>
            <person name="Gilbert D."/>
            <person name="Gnerre S."/>
            <person name="Godfrey J."/>
            <person name="Good R."/>
            <person name="Gotea V."/>
            <person name="Gravely B."/>
            <person name="Greenberg A.J."/>
            <person name="Griffiths-Jones S."/>
            <person name="Gross S."/>
            <person name="Guigo R."/>
            <person name="Gustafson E.A."/>
            <person name="Haerty W."/>
            <person name="Hahn M.W."/>
            <person name="Halligan D.L."/>
            <person name="Halpern A.L."/>
            <person name="Halter G.M."/>
            <person name="Han M.V."/>
            <person name="Heger A."/>
            <person name="Hillier L."/>
            <person name="Hinrichs A.S."/>
            <person name="Holmes I."/>
            <person name="Hoskins R.A."/>
            <person name="Hubisz M.J."/>
            <person name="Hultmark D."/>
            <person name="Huntley M.A."/>
            <person name="Jaffe D.B."/>
            <person name="Jagadeeshan S."/>
            <person name="Jeck W.R."/>
            <person name="Johnson J."/>
            <person name="Jones C.D."/>
            <person name="Jordan W.C."/>
            <person name="Karpen G.H."/>
            <person name="Kataoka E."/>
            <person name="Keightley P.D."/>
            <person name="Kheradpour P."/>
            <person name="Kirkness E.F."/>
            <person name="Koerich L.B."/>
            <person name="Kristiansen K."/>
            <person name="Kudrna D."/>
            <person name="Kulathinal R.J."/>
            <person name="Kumar S."/>
            <person name="Kwok R."/>
            <person name="Lander E."/>
            <person name="Langley C.H."/>
            <person name="Lapoint R."/>
            <person name="Lazzaro B.P."/>
            <person name="Lee S.J."/>
            <person name="Levesque L."/>
            <person name="Li R."/>
            <person name="Lin C.F."/>
            <person name="Lin M.F."/>
            <person name="Lindblad-Toh K."/>
            <person name="Llopart A."/>
            <person name="Long M."/>
            <person name="Low L."/>
            <person name="Lozovsky E."/>
            <person name="Lu J."/>
            <person name="Luo M."/>
            <person name="Machado C.A."/>
            <person name="Makalowski W."/>
            <person name="Marzo M."/>
            <person name="Matsuda M."/>
            <person name="Matzkin L."/>
            <person name="McAllister B."/>
            <person name="McBride C.S."/>
            <person name="McKernan B."/>
            <person name="McKernan K."/>
            <person name="Mendez-Lago M."/>
            <person name="Minx P."/>
            <person name="Mollenhauer M.U."/>
            <person name="Montooth K."/>
            <person name="Mount S.M."/>
            <person name="Mu X."/>
            <person name="Myers E."/>
            <person name="Negre B."/>
            <person name="Newfeld S."/>
            <person name="Nielsen R."/>
            <person name="Noor M.A."/>
            <person name="O'Grady P."/>
            <person name="Pachter L."/>
            <person name="Papaceit M."/>
            <person name="Parisi M.J."/>
            <person name="Parisi M."/>
            <person name="Parts L."/>
            <person name="Pedersen J.S."/>
            <person name="Pesole G."/>
            <person name="Phillippy A.M."/>
            <person name="Ponting C.P."/>
            <person name="Pop M."/>
            <person name="Porcelli D."/>
            <person name="Powell J.R."/>
            <person name="Prohaska S."/>
            <person name="Pruitt K."/>
            <person name="Puig M."/>
            <person name="Quesneville H."/>
            <person name="Ram K.R."/>
            <person name="Rand D."/>
            <person name="Rasmussen M.D."/>
            <person name="Reed L.K."/>
            <person name="Reenan R."/>
            <person name="Reily A."/>
            <person name="Remington K.A."/>
            <person name="Rieger T.T."/>
            <person name="Ritchie M.G."/>
            <person name="Robin C."/>
            <person name="Rogers Y.H."/>
            <person name="Rohde C."/>
            <person name="Rozas J."/>
            <person name="Rubenfield M.J."/>
            <person name="Ruiz A."/>
            <person name="Russo S."/>
            <person name="Salzberg S.L."/>
            <person name="Sanchez-Gracia A."/>
            <person name="Saranga D.J."/>
            <person name="Sato H."/>
            <person name="Schaeffer S.W."/>
            <person name="Schatz M.C."/>
            <person name="Schlenke T."/>
            <person name="Schwartz R."/>
            <person name="Segarra C."/>
            <person name="Singh R.S."/>
            <person name="Sirot L."/>
            <person name="Sirota M."/>
            <person name="Sisneros N.B."/>
            <person name="Smith C.D."/>
            <person name="Smith T.F."/>
            <person name="Spieth J."/>
            <person name="Stage D.E."/>
            <person name="Stark A."/>
            <person name="Stephan W."/>
            <person name="Strausberg R.L."/>
            <person name="Strempel S."/>
            <person name="Sturgill D."/>
            <person name="Sutton G."/>
            <person name="Sutton G.G."/>
            <person name="Tao W."/>
            <person name="Teichmann S."/>
            <person name="Tobari Y.N."/>
            <person name="Tomimura Y."/>
            <person name="Tsolas J.M."/>
            <person name="Valente V.L."/>
            <person name="Venter E."/>
            <person name="Venter J.C."/>
            <person name="Vicario S."/>
            <person name="Vieira F.G."/>
            <person name="Vilella A.J."/>
            <person name="Villasante A."/>
            <person name="Walenz B."/>
            <person name="Wang J."/>
            <person name="Wasserman M."/>
            <person name="Watts T."/>
            <person name="Wilson D."/>
            <person name="Wilson R.K."/>
            <person name="Wing R.A."/>
            <person name="Wolfner M.F."/>
            <person name="Wong A."/>
            <person name="Wong G.K."/>
            <person name="Wu C.I."/>
            <person name="Wu G."/>
            <person name="Yamamoto D."/>
            <person name="Yang H.P."/>
            <person name="Yang S.P."/>
            <person name="Yorke J.A."/>
            <person name="Yoshida K."/>
            <person name="Zdobnov E."/>
            <person name="Zhang P."/>
            <person name="Zhang Y."/>
            <person name="Zimin A.V."/>
            <person name="Baldwin J."/>
            <person name="Abdouelleil A."/>
            <person name="Abdulkadir J."/>
            <person name="Abebe A."/>
            <person name="Abera B."/>
            <person name="Abreu J."/>
            <person name="Acer S.C."/>
            <person name="Aftuck L."/>
            <person name="Alexander A."/>
            <person name="An P."/>
            <person name="Anderson E."/>
            <person name="Anderson S."/>
            <person name="Arachi H."/>
            <person name="Azer M."/>
            <person name="Bachantsang P."/>
            <person name="Barry A."/>
            <person name="Bayul T."/>
            <person name="Berlin A."/>
            <person name="Bessette D."/>
            <person name="Bloom T."/>
            <person name="Blye J."/>
            <person name="Boguslavskiy L."/>
            <person name="Bonnet C."/>
            <person name="Boukhgalter B."/>
            <person name="Bourzgui I."/>
            <person name="Brown A."/>
            <person name="Cahill P."/>
            <person name="Channer S."/>
            <person name="Cheshatsang Y."/>
            <person name="Chuda L."/>
            <person name="Citroen M."/>
            <person name="Collymore A."/>
            <person name="Cooke P."/>
            <person name="Costello M."/>
            <person name="D'Aco K."/>
            <person name="Daza R."/>
            <person name="De Haan G."/>
            <person name="DeGray S."/>
            <person name="DeMaso C."/>
            <person name="Dhargay N."/>
            <person name="Dooley K."/>
            <person name="Dooley E."/>
            <person name="Doricent M."/>
            <person name="Dorje P."/>
            <person name="Dorjee K."/>
            <person name="Dupes A."/>
            <person name="Elong R."/>
            <person name="Falk J."/>
            <person name="Farina A."/>
            <person name="Faro S."/>
            <person name="Ferguson D."/>
            <person name="Fisher S."/>
            <person name="Foley C.D."/>
            <person name="Franke A."/>
            <person name="Friedrich D."/>
            <person name="Gadbois L."/>
            <person name="Gearin G."/>
            <person name="Gearin C.R."/>
            <person name="Giannoukos G."/>
            <person name="Goode T."/>
            <person name="Graham J."/>
            <person name="Grandbois E."/>
            <person name="Grewal S."/>
            <person name="Gyaltsen K."/>
            <person name="Hafez N."/>
            <person name="Hagos B."/>
            <person name="Hall J."/>
            <person name="Henson C."/>
            <person name="Hollinger A."/>
            <person name="Honan T."/>
            <person name="Huard M.D."/>
            <person name="Hughes L."/>
            <person name="Hurhula B."/>
            <person name="Husby M.E."/>
            <person name="Kamat A."/>
            <person name="Kanga B."/>
            <person name="Kashin S."/>
            <person name="Khazanovich D."/>
            <person name="Kisner P."/>
            <person name="Lance K."/>
            <person name="Lara M."/>
            <person name="Lee W."/>
            <person name="Lennon N."/>
            <person name="Letendre F."/>
            <person name="LeVine R."/>
            <person name="Lipovsky A."/>
            <person name="Liu X."/>
            <person name="Liu J."/>
            <person name="Liu S."/>
            <person name="Lokyitsang T."/>
            <person name="Lokyitsang Y."/>
            <person name="Lubonja R."/>
            <person name="Lui A."/>
            <person name="MacDonald P."/>
            <person name="Magnisalis V."/>
            <person name="Maru K."/>
            <person name="Matthews C."/>
            <person name="McCusker W."/>
            <person name="McDonough S."/>
            <person name="Mehta T."/>
            <person name="Meldrim J."/>
            <person name="Meneus L."/>
            <person name="Mihai O."/>
            <person name="Mihalev A."/>
            <person name="Mihova T."/>
            <person name="Mittelman R."/>
            <person name="Mlenga V."/>
            <person name="Montmayeur A."/>
            <person name="Mulrain L."/>
            <person name="Navidi A."/>
            <person name="Naylor J."/>
            <person name="Negash T."/>
            <person name="Nguyen T."/>
            <person name="Nguyen N."/>
            <person name="Nicol R."/>
            <person name="Norbu C."/>
            <person name="Norbu N."/>
            <person name="Novod N."/>
            <person name="O'Neill B."/>
            <person name="Osman S."/>
            <person name="Markiewicz E."/>
            <person name="Oyono O.L."/>
            <person name="Patti C."/>
            <person name="Phunkhang P."/>
            <person name="Pierre F."/>
            <person name="Priest M."/>
            <person name="Raghuraman S."/>
            <person name="Rege F."/>
            <person name="Reyes R."/>
            <person name="Rise C."/>
            <person name="Rogov P."/>
            <person name="Ross K."/>
            <person name="Ryan E."/>
            <person name="Settipalli S."/>
            <person name="Shea T."/>
            <person name="Sherpa N."/>
            <person name="Shi L."/>
            <person name="Shih D."/>
            <person name="Sparrow T."/>
            <person name="Spaulding J."/>
            <person name="Stalker J."/>
            <person name="Stange-Thomann N."/>
            <person name="Stavropoulos S."/>
            <person name="Stone C."/>
            <person name="Strader C."/>
            <person name="Tesfaye S."/>
            <person name="Thomson T."/>
            <person name="Thoulutsang Y."/>
            <person name="Thoulutsang D."/>
            <person name="Topham K."/>
            <person name="Topping I."/>
            <person name="Tsamla T."/>
            <person name="Vassiliev H."/>
            <person name="Vo A."/>
            <person name="Wangchuk T."/>
            <person name="Wangdi T."/>
            <person name="Weiand M."/>
            <person name="Wilkinson J."/>
            <person name="Wilson A."/>
            <person name="Yadav S."/>
            <person name="Young G."/>
            <person name="Yu Q."/>
            <person name="Zembek L."/>
            <person name="Zhong D."/>
            <person name="Zimmer A."/>
            <person name="Zwirko Z."/>
            <person name="Jaffe D.B."/>
            <person name="Alvarez P."/>
            <person name="Brockman W."/>
            <person name="Butler J."/>
            <person name="Chin C."/>
            <person name="Gnerre S."/>
            <person name="Grabherr M."/>
            <person name="Kleber M."/>
            <person name="Mauceli E."/>
            <person name="MacCallum I."/>
        </authorList>
    </citation>
    <scope>NUCLEOTIDE SEQUENCE [LARGE SCALE GENOMIC DNA]</scope>
    <source>
        <strain evidence="4">Tucson 14024-0371.13</strain>
    </source>
</reference>
<organism evidence="3 4">
    <name type="scientific">Drosophila ananassae</name>
    <name type="common">Fruit fly</name>
    <dbReference type="NCBI Taxonomy" id="7217"/>
    <lineage>
        <taxon>Eukaryota</taxon>
        <taxon>Metazoa</taxon>
        <taxon>Ecdysozoa</taxon>
        <taxon>Arthropoda</taxon>
        <taxon>Hexapoda</taxon>
        <taxon>Insecta</taxon>
        <taxon>Pterygota</taxon>
        <taxon>Neoptera</taxon>
        <taxon>Endopterygota</taxon>
        <taxon>Diptera</taxon>
        <taxon>Brachycera</taxon>
        <taxon>Muscomorpha</taxon>
        <taxon>Ephydroidea</taxon>
        <taxon>Drosophilidae</taxon>
        <taxon>Drosophila</taxon>
        <taxon>Sophophora</taxon>
    </lineage>
</organism>
<evidence type="ECO:0000313" key="4">
    <source>
        <dbReference type="Proteomes" id="UP000007801"/>
    </source>
</evidence>
<dbReference type="GeneID" id="26514332"/>
<proteinExistence type="predicted"/>
<dbReference type="CTD" id="47765"/>
<dbReference type="EMBL" id="CH902619">
    <property type="protein sequence ID" value="KPU76237.1"/>
    <property type="molecule type" value="Genomic_DNA"/>
</dbReference>
<feature type="coiled-coil region" evidence="1">
    <location>
        <begin position="399"/>
        <end position="557"/>
    </location>
</feature>
<feature type="region of interest" description="Disordered" evidence="2">
    <location>
        <begin position="1"/>
        <end position="259"/>
    </location>
</feature>